<dbReference type="Gene3D" id="2.60.120.200">
    <property type="match status" value="1"/>
</dbReference>
<gene>
    <name evidence="4" type="ORF">DIT26_06575</name>
    <name evidence="5" type="ORF">XE02_1160</name>
</gene>
<dbReference type="EMBL" id="LGGW01000117">
    <property type="protein sequence ID" value="KUK89139.1"/>
    <property type="molecule type" value="Genomic_DNA"/>
</dbReference>
<dbReference type="InterPro" id="IPR013783">
    <property type="entry name" value="Ig-like_fold"/>
</dbReference>
<organism evidence="5 6">
    <name type="scientific">Mesotoga infera</name>
    <dbReference type="NCBI Taxonomy" id="1236046"/>
    <lineage>
        <taxon>Bacteria</taxon>
        <taxon>Thermotogati</taxon>
        <taxon>Thermotogota</taxon>
        <taxon>Thermotogae</taxon>
        <taxon>Kosmotogales</taxon>
        <taxon>Kosmotogaceae</taxon>
        <taxon>Mesotoga</taxon>
    </lineage>
</organism>
<dbReference type="PROSITE" id="PS51257">
    <property type="entry name" value="PROKAR_LIPOPROTEIN"/>
    <property type="match status" value="1"/>
</dbReference>
<comment type="caution">
    <text evidence="5">The sequence shown here is derived from an EMBL/GenBank/DDBJ whole genome shotgun (WGS) entry which is preliminary data.</text>
</comment>
<reference evidence="6" key="2">
    <citation type="journal article" date="2015" name="MBio">
        <title>Genome-Resolved Metagenomic Analysis Reveals Roles for Candidate Phyla and Other Microbial Community Members in Biogeochemical Transformations in Oil Reservoirs.</title>
        <authorList>
            <person name="Hu P."/>
            <person name="Tom L."/>
            <person name="Singh A."/>
            <person name="Thomas B.C."/>
            <person name="Baker B.J."/>
            <person name="Piceno Y.M."/>
            <person name="Andersen G.L."/>
            <person name="Banfield J.F."/>
        </authorList>
    </citation>
    <scope>NUCLEOTIDE SEQUENCE [LARGE SCALE GENOMIC DNA]</scope>
</reference>
<reference evidence="5" key="1">
    <citation type="journal article" date="2015" name="MBio">
        <title>Genome-resolved metagenomic analysis reveals roles for candidate phyla and other microbial community members in biogeochemical transformations in oil reservoirs.</title>
        <authorList>
            <person name="Hu P."/>
            <person name="Tom L."/>
            <person name="Singh A."/>
            <person name="Thomas B.C."/>
            <person name="Baker B.J."/>
            <person name="Piceno Y.M."/>
            <person name="Andersen G.L."/>
            <person name="Banfield J.F."/>
        </authorList>
    </citation>
    <scope>NUCLEOTIDE SEQUENCE [LARGE SCALE GENOMIC DNA]</scope>
    <source>
        <strain evidence="5">46_70</strain>
    </source>
</reference>
<dbReference type="Gene3D" id="2.60.40.10">
    <property type="entry name" value="Immunoglobulins"/>
    <property type="match status" value="4"/>
</dbReference>
<sequence>MLLKKTHLVLLPAVLIILLLSACPFNPPNKVPVWFLPIGDRIVEETKTLKILLADHISDEDGDILSFSVTGKGSVAGGLYSYTPGIGESAIEFEEEAVYAVTITANDGKGGTASESFNVTVVPTNRPPVWITIPNKTVQEGSTLTVLLTTYASDPDGDVLTFDVLEGPGEIDGNNYAYSPSYEEAAVRFEEAAVYNVVLRAIDTKGAEATTSFSVTVTNKNRVPELSIPSPQYVTAGTTLTLDIAAFANDPDGDSLIFSKVAGVGALAGSTFTYSPLLSDSGTRNATVRANDGNGGQTDQTFDIIINPSGINNPPNTPSNPNPSSGALTQPANLTLSWIGGDLDGDVVSYDVYFGTSPTTLVFKTNRSTTTYPTGTLSSSTYYYWRIVAIDSKGATKTGPVWSFRTAPTKAFGETFETYSTGSITGSFGKWYYIESGSVPNPIITTITGHGKVIAFYGGTGGYSVVYTSSVKPIKLGYLEYDVMLSSSTTPKWGWITPNNTNAYTGIGYLGGSQAIICWTNSGGSYHSEKVMNISPGVWYKVKVVFNHTTGNAAVYVDGTFIRSFVYGSVSAGTNGVRMTTINGFLSYVMFDNISLWATDTGYVP</sequence>
<dbReference type="InterPro" id="IPR002126">
    <property type="entry name" value="Cadherin-like_dom"/>
</dbReference>
<dbReference type="GO" id="GO:0005509">
    <property type="term" value="F:calcium ion binding"/>
    <property type="evidence" value="ECO:0007669"/>
    <property type="project" value="InterPro"/>
</dbReference>
<dbReference type="GO" id="GO:0016020">
    <property type="term" value="C:membrane"/>
    <property type="evidence" value="ECO:0007669"/>
    <property type="project" value="InterPro"/>
</dbReference>
<reference evidence="4 7" key="3">
    <citation type="journal article" date="2018" name="Nat. Biotechnol.">
        <title>A standardized bacterial taxonomy based on genome phylogeny substantially revises the tree of life.</title>
        <authorList>
            <person name="Parks D.H."/>
            <person name="Chuvochina M."/>
            <person name="Waite D.W."/>
            <person name="Rinke C."/>
            <person name="Skarshewski A."/>
            <person name="Chaumeil P.A."/>
            <person name="Hugenholtz P."/>
        </authorList>
    </citation>
    <scope>NUCLEOTIDE SEQUENCE [LARGE SCALE GENOMIC DNA]</scope>
    <source>
        <strain evidence="4">UBA9905</strain>
    </source>
</reference>
<dbReference type="SUPFAM" id="SSF49899">
    <property type="entry name" value="Concanavalin A-like lectins/glucanases"/>
    <property type="match status" value="1"/>
</dbReference>
<evidence type="ECO:0000256" key="1">
    <source>
        <dbReference type="SAM" id="MobiDB-lite"/>
    </source>
</evidence>
<dbReference type="GO" id="GO:0007156">
    <property type="term" value="P:homophilic cell adhesion via plasma membrane adhesion molecules"/>
    <property type="evidence" value="ECO:0007669"/>
    <property type="project" value="InterPro"/>
</dbReference>
<dbReference type="Proteomes" id="UP000055014">
    <property type="component" value="Unassembled WGS sequence"/>
</dbReference>
<dbReference type="InterPro" id="IPR040853">
    <property type="entry name" value="RapA2_cadherin-like"/>
</dbReference>
<evidence type="ECO:0000259" key="2">
    <source>
        <dbReference type="PROSITE" id="PS50268"/>
    </source>
</evidence>
<dbReference type="PATRIC" id="fig|1236046.5.peg.989"/>
<accession>A0A117M7U2</accession>
<evidence type="ECO:0000313" key="5">
    <source>
        <dbReference type="EMBL" id="KUK89139.1"/>
    </source>
</evidence>
<dbReference type="PROSITE" id="PS50853">
    <property type="entry name" value="FN3"/>
    <property type="match status" value="1"/>
</dbReference>
<dbReference type="EMBL" id="DQBS01000150">
    <property type="protein sequence ID" value="HCO70224.1"/>
    <property type="molecule type" value="Genomic_DNA"/>
</dbReference>
<feature type="domain" description="Cadherin" evidence="2">
    <location>
        <begin position="141"/>
        <end position="233"/>
    </location>
</feature>
<dbReference type="InterPro" id="IPR036116">
    <property type="entry name" value="FN3_sf"/>
</dbReference>
<protein>
    <submittedName>
        <fullName evidence="5">PKD domain containing protein</fullName>
    </submittedName>
</protein>
<feature type="region of interest" description="Disordered" evidence="1">
    <location>
        <begin position="306"/>
        <end position="328"/>
    </location>
</feature>
<feature type="domain" description="Fibronectin type-III" evidence="3">
    <location>
        <begin position="317"/>
        <end position="409"/>
    </location>
</feature>
<dbReference type="PROSITE" id="PS50268">
    <property type="entry name" value="CADHERIN_2"/>
    <property type="match status" value="1"/>
</dbReference>
<dbReference type="InterPro" id="IPR013320">
    <property type="entry name" value="ConA-like_dom_sf"/>
</dbReference>
<dbReference type="AlphaFoldDB" id="A0A117M7U2"/>
<proteinExistence type="predicted"/>
<dbReference type="Pfam" id="PF17963">
    <property type="entry name" value="Big_9"/>
    <property type="match status" value="1"/>
</dbReference>
<evidence type="ECO:0000313" key="4">
    <source>
        <dbReference type="EMBL" id="HCO70224.1"/>
    </source>
</evidence>
<evidence type="ECO:0000259" key="3">
    <source>
        <dbReference type="PROSITE" id="PS50853"/>
    </source>
</evidence>
<name>A0A117M7U2_9BACT</name>
<evidence type="ECO:0000313" key="7">
    <source>
        <dbReference type="Proteomes" id="UP000264215"/>
    </source>
</evidence>
<dbReference type="InterPro" id="IPR003961">
    <property type="entry name" value="FN3_dom"/>
</dbReference>
<dbReference type="Pfam" id="PF17803">
    <property type="entry name" value="Cadherin_4"/>
    <property type="match status" value="1"/>
</dbReference>
<dbReference type="SUPFAM" id="SSF49265">
    <property type="entry name" value="Fibronectin type III"/>
    <property type="match status" value="1"/>
</dbReference>
<dbReference type="Proteomes" id="UP000264215">
    <property type="component" value="Unassembled WGS sequence"/>
</dbReference>
<evidence type="ECO:0000313" key="6">
    <source>
        <dbReference type="Proteomes" id="UP000055014"/>
    </source>
</evidence>